<keyword evidence="5" id="KW-1185">Reference proteome</keyword>
<comment type="caution">
    <text evidence="4">The sequence shown here is derived from an EMBL/GenBank/DDBJ whole genome shotgun (WGS) entry which is preliminary data.</text>
</comment>
<evidence type="ECO:0000313" key="4">
    <source>
        <dbReference type="EMBL" id="KAK5168652.1"/>
    </source>
</evidence>
<feature type="binding site" evidence="2">
    <location>
        <position position="92"/>
    </location>
    <ligand>
        <name>a divalent metal cation</name>
        <dbReference type="ChEBI" id="CHEBI:60240"/>
        <label>1</label>
    </ligand>
</feature>
<feature type="region of interest" description="Disordered" evidence="3">
    <location>
        <begin position="148"/>
        <end position="201"/>
    </location>
</feature>
<dbReference type="Proteomes" id="UP001337655">
    <property type="component" value="Unassembled WGS sequence"/>
</dbReference>
<comment type="similarity">
    <text evidence="1">Belongs to the GTP cyclohydrolase I type 2/NIF3 family.</text>
</comment>
<dbReference type="NCBIfam" id="TIGR00486">
    <property type="entry name" value="YbgI_SA1388"/>
    <property type="match status" value="1"/>
</dbReference>
<dbReference type="PANTHER" id="PTHR13799:SF13">
    <property type="entry name" value="NIF3-LIKE PROTEIN 1"/>
    <property type="match status" value="1"/>
</dbReference>
<evidence type="ECO:0000313" key="5">
    <source>
        <dbReference type="Proteomes" id="UP001337655"/>
    </source>
</evidence>
<evidence type="ECO:0000256" key="1">
    <source>
        <dbReference type="ARBA" id="ARBA00006964"/>
    </source>
</evidence>
<dbReference type="RefSeq" id="XP_064658118.1">
    <property type="nucleotide sequence ID" value="XM_064803203.1"/>
</dbReference>
<keyword evidence="2" id="KW-0479">Metal-binding</keyword>
<evidence type="ECO:0000256" key="2">
    <source>
        <dbReference type="PIRSR" id="PIRSR602678-1"/>
    </source>
</evidence>
<dbReference type="GO" id="GO:0005739">
    <property type="term" value="C:mitochondrion"/>
    <property type="evidence" value="ECO:0007669"/>
    <property type="project" value="TreeGrafter"/>
</dbReference>
<dbReference type="FunFam" id="3.40.1390.30:FF:000001">
    <property type="entry name" value="GTP cyclohydrolase 1 type 2"/>
    <property type="match status" value="1"/>
</dbReference>
<gene>
    <name evidence="4" type="ORF">LTR77_005961</name>
</gene>
<dbReference type="GO" id="GO:0046872">
    <property type="term" value="F:metal ion binding"/>
    <property type="evidence" value="ECO:0007669"/>
    <property type="project" value="UniProtKB-KW"/>
</dbReference>
<dbReference type="GeneID" id="89927301"/>
<sequence length="420" mass="45721">MFAATAQRAFGFGRMAAPTKSAPYTRAVVNAMRKLYPEVLADKSFDNTGLLLEAPYDPLRRQMNSVMLTVDLTKAVADEAIERQDSIVVAYHPIIFRGLKALTLNDSQQSSLLRLAAEGISVYSPHTAIDCARGGLGDWLADIVTGTPTELAEDEPPNELTEDETLPDENPADDSAFIRTSSPTKKPPSEPATDGDASSTHLAPKRPIYMLQHHPSQLDLKQEALSLGGQNHKRYPIRSTAVPGYPGAGMGRIVRLPSPVPLPEIIDRIGLGLGNPKGFPIAVPQGKQASEMTIQSIGICAGSGGHLFGEMEKDGEEVDLLFTGELSHHEALAAIEKGRCVITLFHSNTERGFLHGVLKGQLESTVAEEWERIRNEEKQKDGVDEHLMEALNDEHVEVHVSEMDRDPYGIMISKAEAPPE</sequence>
<proteinExistence type="inferred from homology"/>
<protein>
    <recommendedName>
        <fullName evidence="6">NGG1p interacting factor 3</fullName>
    </recommendedName>
</protein>
<dbReference type="InterPro" id="IPR036069">
    <property type="entry name" value="DUF34/NIF3_sf"/>
</dbReference>
<feature type="binding site" evidence="2">
    <location>
        <position position="350"/>
    </location>
    <ligand>
        <name>a divalent metal cation</name>
        <dbReference type="ChEBI" id="CHEBI:60240"/>
        <label>1</label>
    </ligand>
</feature>
<dbReference type="PANTHER" id="PTHR13799">
    <property type="entry name" value="NGG1 INTERACTING FACTOR 3"/>
    <property type="match status" value="1"/>
</dbReference>
<feature type="compositionally biased region" description="Acidic residues" evidence="3">
    <location>
        <begin position="151"/>
        <end position="172"/>
    </location>
</feature>
<dbReference type="EMBL" id="JAVRRT010000009">
    <property type="protein sequence ID" value="KAK5168652.1"/>
    <property type="molecule type" value="Genomic_DNA"/>
</dbReference>
<dbReference type="SUPFAM" id="SSF102705">
    <property type="entry name" value="NIF3 (NGG1p interacting factor 3)-like"/>
    <property type="match status" value="1"/>
</dbReference>
<dbReference type="Gene3D" id="3.40.1390.30">
    <property type="entry name" value="NIF3 (NGG1p interacting factor 3)-like"/>
    <property type="match status" value="2"/>
</dbReference>
<organism evidence="4 5">
    <name type="scientific">Saxophila tyrrhenica</name>
    <dbReference type="NCBI Taxonomy" id="1690608"/>
    <lineage>
        <taxon>Eukaryota</taxon>
        <taxon>Fungi</taxon>
        <taxon>Dikarya</taxon>
        <taxon>Ascomycota</taxon>
        <taxon>Pezizomycotina</taxon>
        <taxon>Dothideomycetes</taxon>
        <taxon>Dothideomycetidae</taxon>
        <taxon>Mycosphaerellales</taxon>
        <taxon>Extremaceae</taxon>
        <taxon>Saxophila</taxon>
    </lineage>
</organism>
<dbReference type="Pfam" id="PF01784">
    <property type="entry name" value="DUF34_NIF3"/>
    <property type="match status" value="1"/>
</dbReference>
<dbReference type="InterPro" id="IPR002678">
    <property type="entry name" value="DUF34/NIF3"/>
</dbReference>
<evidence type="ECO:0008006" key="6">
    <source>
        <dbReference type="Google" id="ProtNLM"/>
    </source>
</evidence>
<name>A0AAV9P9K1_9PEZI</name>
<evidence type="ECO:0000256" key="3">
    <source>
        <dbReference type="SAM" id="MobiDB-lite"/>
    </source>
</evidence>
<reference evidence="4 5" key="1">
    <citation type="submission" date="2023-08" db="EMBL/GenBank/DDBJ databases">
        <title>Black Yeasts Isolated from many extreme environments.</title>
        <authorList>
            <person name="Coleine C."/>
            <person name="Stajich J.E."/>
            <person name="Selbmann L."/>
        </authorList>
    </citation>
    <scope>NUCLEOTIDE SEQUENCE [LARGE SCALE GENOMIC DNA]</scope>
    <source>
        <strain evidence="4 5">CCFEE 5935</strain>
    </source>
</reference>
<dbReference type="AlphaFoldDB" id="A0AAV9P9K1"/>
<accession>A0AAV9P9K1</accession>
<feature type="binding site" evidence="2">
    <location>
        <position position="346"/>
    </location>
    <ligand>
        <name>a divalent metal cation</name>
        <dbReference type="ChEBI" id="CHEBI:60240"/>
        <label>1</label>
    </ligand>
</feature>
<feature type="binding site" evidence="2">
    <location>
        <position position="130"/>
    </location>
    <ligand>
        <name>a divalent metal cation</name>
        <dbReference type="ChEBI" id="CHEBI:60240"/>
        <label>1</label>
    </ligand>
</feature>